<dbReference type="Proteomes" id="UP000564836">
    <property type="component" value="Chromosome"/>
</dbReference>
<name>A0A7Z0TS03_9BRAD</name>
<dbReference type="EMBL" id="JACBFH010000001">
    <property type="protein sequence ID" value="NYY96078.1"/>
    <property type="molecule type" value="Genomic_DNA"/>
</dbReference>
<gene>
    <name evidence="2" type="ORF">G6321_00019180</name>
    <name evidence="1" type="ORF">G6321_49020</name>
</gene>
<reference evidence="1" key="2">
    <citation type="submission" date="2020-06" db="EMBL/GenBank/DDBJ databases">
        <title>Whole Genome Sequence of Bradyrhizobium sp. Strain 323S2.</title>
        <authorList>
            <person name="Bromfield E.S.P."/>
        </authorList>
    </citation>
    <scope>NUCLEOTIDE SEQUENCE [LARGE SCALE GENOMIC DNA]</scope>
    <source>
        <strain evidence="1">323S2</strain>
    </source>
</reference>
<evidence type="ECO:0000313" key="1">
    <source>
        <dbReference type="EMBL" id="NYY96078.1"/>
    </source>
</evidence>
<evidence type="ECO:0000313" key="3">
    <source>
        <dbReference type="Proteomes" id="UP000564836"/>
    </source>
</evidence>
<reference evidence="2 3" key="1">
    <citation type="journal article" date="2017" name="Syst. Appl. Microbiol.">
        <title>Soybeans inoculated with root zone soils of Canadian native legumes harbour diverse and novel Bradyrhizobium spp. that possess agricultural potential.</title>
        <authorList>
            <person name="Bromfield E.S.P."/>
            <person name="Cloutier S."/>
            <person name="Tambong J.T."/>
            <person name="Tran Thi T.V."/>
        </authorList>
    </citation>
    <scope>NUCLEOTIDE SEQUENCE [LARGE SCALE GENOMIC DNA]</scope>
    <source>
        <strain evidence="2 3">323S2</strain>
    </source>
</reference>
<evidence type="ECO:0000313" key="2">
    <source>
        <dbReference type="EMBL" id="UGX97135.1"/>
    </source>
</evidence>
<dbReference type="EMBL" id="CP088280">
    <property type="protein sequence ID" value="UGX97135.1"/>
    <property type="molecule type" value="Genomic_DNA"/>
</dbReference>
<reference evidence="2 3" key="3">
    <citation type="journal article" date="2022" name="Int. J. Syst. Evol. Microbiol.">
        <title>Strains of Bradyrhizobium barranii sp. nov. associated with legumes native to Canada are symbionts of soybeans and belong to different subspecies (subsp. barranii subsp. nov. and subsp. apii subsp. nov.) and symbiovars (sv. glycinearum and sv. septentrionale).</title>
        <authorList>
            <person name="Bromfield E.S.P."/>
            <person name="Cloutier S."/>
            <person name="Wasai-Hara S."/>
            <person name="Minamisawa K."/>
        </authorList>
    </citation>
    <scope>NUCLEOTIDE SEQUENCE [LARGE SCALE GENOMIC DNA]</scope>
    <source>
        <strain evidence="2 3">323S2</strain>
    </source>
</reference>
<dbReference type="RefSeq" id="WP_166342346.1">
    <property type="nucleotide sequence ID" value="NZ_CP088280.1"/>
</dbReference>
<dbReference type="AlphaFoldDB" id="A0A7Z0TS03"/>
<proteinExistence type="predicted"/>
<sequence length="200" mass="23623">MQWVEHNALRWLVFSNNWDALPIEQNDRRWNIVENPTQPQPTSYYDFIYERMRQKELIAAVWAYLSTLPLDSFNVGHRSMENDARKRMLSNLANEVEQALAEFKDHWQAQVARFETIKQFVKHRIPNANETTIRRNLAKLEMIFCEKRVTKDNVRLVIIRDLNEQRIYTGDPALYVQLANIEASRLRTNGFLPFTVAVAS</sequence>
<organism evidence="1">
    <name type="scientific">Bradyrhizobium barranii subsp. barranii</name>
    <dbReference type="NCBI Taxonomy" id="2823807"/>
    <lineage>
        <taxon>Bacteria</taxon>
        <taxon>Pseudomonadati</taxon>
        <taxon>Pseudomonadota</taxon>
        <taxon>Alphaproteobacteria</taxon>
        <taxon>Hyphomicrobiales</taxon>
        <taxon>Nitrobacteraceae</taxon>
        <taxon>Bradyrhizobium</taxon>
        <taxon>Bradyrhizobium barranii</taxon>
    </lineage>
</organism>
<protein>
    <submittedName>
        <fullName evidence="1">Uncharacterized protein</fullName>
    </submittedName>
</protein>
<accession>A0A7Z0TS03</accession>